<dbReference type="Gene3D" id="2.40.30.10">
    <property type="entry name" value="Translation factors"/>
    <property type="match status" value="1"/>
</dbReference>
<dbReference type="PROSITE" id="PS00474">
    <property type="entry name" value="RIBOSOMAL_L3"/>
    <property type="match status" value="1"/>
</dbReference>
<evidence type="ECO:0000256" key="1">
    <source>
        <dbReference type="ARBA" id="ARBA00002570"/>
    </source>
</evidence>
<dbReference type="HAMAP" id="MF_01325_B">
    <property type="entry name" value="Ribosomal_uL3_B"/>
    <property type="match status" value="1"/>
</dbReference>
<evidence type="ECO:0000256" key="4">
    <source>
        <dbReference type="ARBA" id="ARBA00022946"/>
    </source>
</evidence>
<keyword evidence="4" id="KW-0809">Transit peptide</keyword>
<accession>G0QKZ0</accession>
<evidence type="ECO:0000256" key="9">
    <source>
        <dbReference type="RuleBase" id="RU003905"/>
    </source>
</evidence>
<dbReference type="GO" id="GO:0005762">
    <property type="term" value="C:mitochondrial large ribosomal subunit"/>
    <property type="evidence" value="ECO:0007669"/>
    <property type="project" value="TreeGrafter"/>
</dbReference>
<dbReference type="InterPro" id="IPR000597">
    <property type="entry name" value="Ribosomal_uL3"/>
</dbReference>
<evidence type="ECO:0000256" key="5">
    <source>
        <dbReference type="ARBA" id="ARBA00022980"/>
    </source>
</evidence>
<dbReference type="PANTHER" id="PTHR11229:SF8">
    <property type="entry name" value="LARGE RIBOSOMAL SUBUNIT PROTEIN UL3M"/>
    <property type="match status" value="1"/>
</dbReference>
<evidence type="ECO:0000256" key="7">
    <source>
        <dbReference type="ARBA" id="ARBA00023274"/>
    </source>
</evidence>
<evidence type="ECO:0000256" key="2">
    <source>
        <dbReference type="ARBA" id="ARBA00004173"/>
    </source>
</evidence>
<name>G0QKZ0_ICHMU</name>
<reference evidence="11 12" key="1">
    <citation type="submission" date="2011-07" db="EMBL/GenBank/DDBJ databases">
        <authorList>
            <person name="Coyne R."/>
            <person name="Brami D."/>
            <person name="Johnson J."/>
            <person name="Hostetler J."/>
            <person name="Hannick L."/>
            <person name="Clark T."/>
            <person name="Cassidy-Hanley D."/>
            <person name="Inman J."/>
        </authorList>
    </citation>
    <scope>NUCLEOTIDE SEQUENCE [LARGE SCALE GENOMIC DNA]</scope>
    <source>
        <strain evidence="11 12">G5</strain>
    </source>
</reference>
<evidence type="ECO:0000256" key="10">
    <source>
        <dbReference type="SAM" id="Coils"/>
    </source>
</evidence>
<dbReference type="InterPro" id="IPR009000">
    <property type="entry name" value="Transl_B-barrel_sf"/>
</dbReference>
<dbReference type="STRING" id="857967.G0QKZ0"/>
<dbReference type="RefSeq" id="XP_004039415.1">
    <property type="nucleotide sequence ID" value="XM_004039367.1"/>
</dbReference>
<dbReference type="InParanoid" id="G0QKZ0"/>
<dbReference type="FunCoup" id="G0QKZ0">
    <property type="interactions" value="412"/>
</dbReference>
<gene>
    <name evidence="11" type="ORF">IMG5_023250</name>
</gene>
<keyword evidence="7 9" id="KW-0687">Ribonucleoprotein</keyword>
<dbReference type="InterPro" id="IPR019927">
    <property type="entry name" value="Ribosomal_uL3_bac/org-type"/>
</dbReference>
<feature type="coiled-coil region" evidence="10">
    <location>
        <begin position="45"/>
        <end position="72"/>
    </location>
</feature>
<keyword evidence="10" id="KW-0175">Coiled coil</keyword>
<evidence type="ECO:0000313" key="12">
    <source>
        <dbReference type="Proteomes" id="UP000008983"/>
    </source>
</evidence>
<dbReference type="PANTHER" id="PTHR11229">
    <property type="entry name" value="50S RIBOSOMAL PROTEIN L3"/>
    <property type="match status" value="1"/>
</dbReference>
<keyword evidence="6" id="KW-0496">Mitochondrion</keyword>
<comment type="similarity">
    <text evidence="3 9">Belongs to the universal ribosomal protein uL3 family.</text>
</comment>
<dbReference type="AlphaFoldDB" id="G0QKZ0"/>
<keyword evidence="12" id="KW-1185">Reference proteome</keyword>
<evidence type="ECO:0000256" key="8">
    <source>
        <dbReference type="ARBA" id="ARBA00035209"/>
    </source>
</evidence>
<keyword evidence="5 9" id="KW-0689">Ribosomal protein</keyword>
<dbReference type="OrthoDB" id="274683at2759"/>
<dbReference type="SUPFAM" id="SSF50447">
    <property type="entry name" value="Translation proteins"/>
    <property type="match status" value="1"/>
</dbReference>
<dbReference type="Proteomes" id="UP000008983">
    <property type="component" value="Unassembled WGS sequence"/>
</dbReference>
<dbReference type="FunFam" id="3.30.160.810:FF:000001">
    <property type="entry name" value="50S ribosomal protein L3"/>
    <property type="match status" value="1"/>
</dbReference>
<dbReference type="NCBIfam" id="TIGR03625">
    <property type="entry name" value="L3_bact"/>
    <property type="match status" value="1"/>
</dbReference>
<sequence>MIKLLQKYTKFTNTLPTYISFNFSKWSKPKKSSKPKQRKVGYAISDEKAAKLSQSENEIEQKKAKEKALQTDQFKPEKHIKTQIADYDQQLTDDRLFSLLSDYNFRFQGKRLVQPKKTPEQIQEFQKIEEKKIIYPNPNSIPQKQPPGLFRKADVVYFNPENLVNQKFKSQLKPISPTKTSKRTGVLGYKLGMTSIWDKWGTLVPLTVIQLDRCQVVQVKTEEKEGYNALQLGIGELNPKRIKKPQIGHFMKSNIPSKKDLTEFKVSKDCLLPPGFMLSARHFTPGQLVDVSGISVGKGFQGCVKRWNFKMQDATHGNSLSHRVPGSTGQRQDPGRVFKQKKMPGRMGFKKVNIHNLQVYKIDVENSLVYIRGNVPGKPGTCISIKDALLQKDFNNEFLNFPTFIEMEDVKLANVIVANPPEKDPSEEYIHDNDVID</sequence>
<dbReference type="GO" id="GO:0006412">
    <property type="term" value="P:translation"/>
    <property type="evidence" value="ECO:0007669"/>
    <property type="project" value="InterPro"/>
</dbReference>
<dbReference type="GeneID" id="14910297"/>
<organism evidence="11 12">
    <name type="scientific">Ichthyophthirius multifiliis</name>
    <name type="common">White spot disease agent</name>
    <name type="synonym">Ich</name>
    <dbReference type="NCBI Taxonomy" id="5932"/>
    <lineage>
        <taxon>Eukaryota</taxon>
        <taxon>Sar</taxon>
        <taxon>Alveolata</taxon>
        <taxon>Ciliophora</taxon>
        <taxon>Intramacronucleata</taxon>
        <taxon>Oligohymenophorea</taxon>
        <taxon>Hymenostomatida</taxon>
        <taxon>Ophryoglenina</taxon>
        <taxon>Ichthyophthirius</taxon>
    </lineage>
</organism>
<dbReference type="eggNOG" id="KOG3141">
    <property type="taxonomic scope" value="Eukaryota"/>
</dbReference>
<dbReference type="EMBL" id="GL983202">
    <property type="protein sequence ID" value="EGR34111.1"/>
    <property type="molecule type" value="Genomic_DNA"/>
</dbReference>
<evidence type="ECO:0000256" key="6">
    <source>
        <dbReference type="ARBA" id="ARBA00023128"/>
    </source>
</evidence>
<dbReference type="OMA" id="IQIDRCQ"/>
<protein>
    <recommendedName>
        <fullName evidence="8">Large ribosomal subunit protein uL3m</fullName>
    </recommendedName>
</protein>
<comment type="subcellular location">
    <subcellularLocation>
        <location evidence="2">Mitochondrion</location>
    </subcellularLocation>
</comment>
<evidence type="ECO:0000256" key="3">
    <source>
        <dbReference type="ARBA" id="ARBA00006540"/>
    </source>
</evidence>
<dbReference type="GO" id="GO:0003735">
    <property type="term" value="F:structural constituent of ribosome"/>
    <property type="evidence" value="ECO:0007669"/>
    <property type="project" value="InterPro"/>
</dbReference>
<dbReference type="Gene3D" id="3.30.160.810">
    <property type="match status" value="1"/>
</dbReference>
<comment type="function">
    <text evidence="1">One of the primary rRNA binding proteins, it binds directly near the 3'-end of the 23S rRNA, where it nucleates assembly of the 50S subunit.</text>
</comment>
<dbReference type="FunFam" id="2.40.30.10:FF:000004">
    <property type="entry name" value="50S ribosomal protein L3"/>
    <property type="match status" value="1"/>
</dbReference>
<proteinExistence type="inferred from homology"/>
<evidence type="ECO:0000313" key="11">
    <source>
        <dbReference type="EMBL" id="EGR34111.1"/>
    </source>
</evidence>
<dbReference type="InterPro" id="IPR019926">
    <property type="entry name" value="Ribosomal_uL3_CS"/>
</dbReference>
<dbReference type="Pfam" id="PF00297">
    <property type="entry name" value="Ribosomal_L3"/>
    <property type="match status" value="1"/>
</dbReference>